<keyword evidence="10" id="KW-1185">Reference proteome</keyword>
<gene>
    <name evidence="9" type="ORF">IFO71_00250</name>
</gene>
<comment type="subcellular location">
    <subcellularLocation>
        <location evidence="1">Cell membrane</location>
        <topology evidence="1">Multi-pass membrane protein</topology>
    </subcellularLocation>
</comment>
<dbReference type="InterPro" id="IPR003838">
    <property type="entry name" value="ABC3_permease_C"/>
</dbReference>
<dbReference type="PANTHER" id="PTHR30489">
    <property type="entry name" value="LIPOPROTEIN-RELEASING SYSTEM TRANSMEMBRANE PROTEIN LOLE"/>
    <property type="match status" value="1"/>
</dbReference>
<comment type="similarity">
    <text evidence="2">Belongs to the ABC-4 integral membrane protein family. LolC/E subfamily.</text>
</comment>
<dbReference type="PANTHER" id="PTHR30489:SF0">
    <property type="entry name" value="LIPOPROTEIN-RELEASING SYSTEM TRANSMEMBRANE PROTEIN LOLE"/>
    <property type="match status" value="1"/>
</dbReference>
<keyword evidence="3" id="KW-1003">Cell membrane</keyword>
<feature type="domain" description="ABC3 transporter permease C-terminal" evidence="8">
    <location>
        <begin position="267"/>
        <end position="387"/>
    </location>
</feature>
<dbReference type="AlphaFoldDB" id="A0AAW3ZD68"/>
<organism evidence="9 10">
    <name type="scientific">Pseudomarimonas arenosa</name>
    <dbReference type="NCBI Taxonomy" id="2774145"/>
    <lineage>
        <taxon>Bacteria</taxon>
        <taxon>Pseudomonadati</taxon>
        <taxon>Pseudomonadota</taxon>
        <taxon>Gammaproteobacteria</taxon>
        <taxon>Lysobacterales</taxon>
        <taxon>Lysobacteraceae</taxon>
        <taxon>Pseudomarimonas</taxon>
    </lineage>
</organism>
<dbReference type="GO" id="GO:0098797">
    <property type="term" value="C:plasma membrane protein complex"/>
    <property type="evidence" value="ECO:0007669"/>
    <property type="project" value="TreeGrafter"/>
</dbReference>
<feature type="transmembrane region" description="Helical" evidence="7">
    <location>
        <begin position="708"/>
        <end position="732"/>
    </location>
</feature>
<feature type="transmembrane region" description="Helical" evidence="7">
    <location>
        <begin position="748"/>
        <end position="768"/>
    </location>
</feature>
<dbReference type="GO" id="GO:0044874">
    <property type="term" value="P:lipoprotein localization to outer membrane"/>
    <property type="evidence" value="ECO:0007669"/>
    <property type="project" value="TreeGrafter"/>
</dbReference>
<evidence type="ECO:0000313" key="10">
    <source>
        <dbReference type="Proteomes" id="UP000613768"/>
    </source>
</evidence>
<dbReference type="Proteomes" id="UP000613768">
    <property type="component" value="Unassembled WGS sequence"/>
</dbReference>
<feature type="transmembrane region" description="Helical" evidence="7">
    <location>
        <begin position="20"/>
        <end position="40"/>
    </location>
</feature>
<proteinExistence type="inferred from homology"/>
<protein>
    <submittedName>
        <fullName evidence="9">ABC transporter permease</fullName>
    </submittedName>
</protein>
<evidence type="ECO:0000256" key="7">
    <source>
        <dbReference type="SAM" id="Phobius"/>
    </source>
</evidence>
<feature type="transmembrane region" description="Helical" evidence="7">
    <location>
        <begin position="314"/>
        <end position="339"/>
    </location>
</feature>
<evidence type="ECO:0000256" key="4">
    <source>
        <dbReference type="ARBA" id="ARBA00022692"/>
    </source>
</evidence>
<name>A0AAW3ZD68_9GAMM</name>
<dbReference type="RefSeq" id="WP_192027510.1">
    <property type="nucleotide sequence ID" value="NZ_JACYTR010000001.1"/>
</dbReference>
<sequence length="785" mass="86503">MNALQLKLGRELAQMKGQIAAIATVLAIGIAMWVMSISNYQSLSRTQARFYAEYDFGHVFTQLTRAPQTLLPAIAAIPGVARVHARISAEARLQVDGYADSVTARIVSLPMQSQDLAGRLFLRSGAFPQQDDEVLLIEAFADAHDLRRGDQLYAVINGRQQRLQVAGIVLSPEFIYPIRPGDVFPDFARYGVLWMRHEPLARAFDMFGAFNDLSLSLQREARSEDVIEQLDRLLDNYGNVGAHGRELQVSDRFLSDELQQLQVMARLFGGIFLGVAAFLLNIVLARMLQSQRELIGLLKAFGYRGLELARHYGGFALAIAVAGALPGLLLGAWMGSGLARLYAEFYRFPYLDWQLSPGLIWQALLFALLTAATGAAAAVYRCYRLPPAEAMRPEPPPRYHRSVLESPRLLHWLDLRARMILRTLVRRPWRSALSVFGIGLAAGILIMSRFQAAAVEHMVNVQFGLAQRDDLSIILSHPRTLRFAEELATLPGVMAVEVGRTVPVKLRNGHRQWQGALTGLPASGQLRRVLNNELQPINPPEHGLLLTGFLAASLALRVGDEVEVEVLDGARQRLRLPLAGTVDEYLGVSAYSERNALNRWLGEDALGNRAWVALAEAQRGDLLEALRARPVIASISDRQAMVSSFRRTLAEGILTFTLIASLMAASVAIGVVYNAARITLAERGRELASLRVLGYTRQEVRALLQGELLSLSLLALLPGIAIGYALCAWIVFNFQSELYRIPLLTTPAAYGLSGLIVLSATAASMVLVRRRLDGMDLIEALKARD</sequence>
<evidence type="ECO:0000256" key="5">
    <source>
        <dbReference type="ARBA" id="ARBA00022989"/>
    </source>
</evidence>
<evidence type="ECO:0000313" key="9">
    <source>
        <dbReference type="EMBL" id="MBD8524161.1"/>
    </source>
</evidence>
<keyword evidence="5 7" id="KW-1133">Transmembrane helix</keyword>
<comment type="caution">
    <text evidence="9">The sequence shown here is derived from an EMBL/GenBank/DDBJ whole genome shotgun (WGS) entry which is preliminary data.</text>
</comment>
<evidence type="ECO:0000256" key="1">
    <source>
        <dbReference type="ARBA" id="ARBA00004651"/>
    </source>
</evidence>
<dbReference type="Pfam" id="PF02687">
    <property type="entry name" value="FtsX"/>
    <property type="match status" value="2"/>
</dbReference>
<accession>A0AAW3ZD68</accession>
<dbReference type="EMBL" id="JACYTR010000001">
    <property type="protein sequence ID" value="MBD8524161.1"/>
    <property type="molecule type" value="Genomic_DNA"/>
</dbReference>
<evidence type="ECO:0000256" key="3">
    <source>
        <dbReference type="ARBA" id="ARBA00022475"/>
    </source>
</evidence>
<feature type="domain" description="ABC3 transporter permease C-terminal" evidence="8">
    <location>
        <begin position="659"/>
        <end position="772"/>
    </location>
</feature>
<feature type="transmembrane region" description="Helical" evidence="7">
    <location>
        <begin position="263"/>
        <end position="284"/>
    </location>
</feature>
<keyword evidence="6 7" id="KW-0472">Membrane</keyword>
<feature type="transmembrane region" description="Helical" evidence="7">
    <location>
        <begin position="359"/>
        <end position="383"/>
    </location>
</feature>
<evidence type="ECO:0000259" key="8">
    <source>
        <dbReference type="Pfam" id="PF02687"/>
    </source>
</evidence>
<evidence type="ECO:0000256" key="2">
    <source>
        <dbReference type="ARBA" id="ARBA00005236"/>
    </source>
</evidence>
<reference evidence="9 10" key="1">
    <citation type="submission" date="2020-09" db="EMBL/GenBank/DDBJ databases">
        <title>Pseudoxanthomonas sp. CAU 1598 isolated from sand of Yaerae Beach.</title>
        <authorList>
            <person name="Kim W."/>
        </authorList>
    </citation>
    <scope>NUCLEOTIDE SEQUENCE [LARGE SCALE GENOMIC DNA]</scope>
    <source>
        <strain evidence="9 10">CAU 1598</strain>
    </source>
</reference>
<evidence type="ECO:0000256" key="6">
    <source>
        <dbReference type="ARBA" id="ARBA00023136"/>
    </source>
</evidence>
<feature type="transmembrane region" description="Helical" evidence="7">
    <location>
        <begin position="428"/>
        <end position="447"/>
    </location>
</feature>
<dbReference type="InterPro" id="IPR051447">
    <property type="entry name" value="Lipoprotein-release_system"/>
</dbReference>
<feature type="transmembrane region" description="Helical" evidence="7">
    <location>
        <begin position="653"/>
        <end position="676"/>
    </location>
</feature>
<keyword evidence="4 7" id="KW-0812">Transmembrane</keyword>